<accession>A0A5N6QPR9</accession>
<comment type="similarity">
    <text evidence="1">Belongs to the universal ribosomal protein uL11 family.</text>
</comment>
<evidence type="ECO:0000256" key="2">
    <source>
        <dbReference type="ARBA" id="ARBA00022980"/>
    </source>
</evidence>
<reference evidence="5 6" key="1">
    <citation type="submission" date="2019-06" db="EMBL/GenBank/DDBJ databases">
        <title>A chromosomal-level reference genome of Carpinus fangiana (Coryloideae, Betulaceae).</title>
        <authorList>
            <person name="Yang X."/>
            <person name="Wang Z."/>
            <person name="Zhang L."/>
            <person name="Hao G."/>
            <person name="Liu J."/>
            <person name="Yang Y."/>
        </authorList>
    </citation>
    <scope>NUCLEOTIDE SEQUENCE [LARGE SCALE GENOMIC DNA]</scope>
    <source>
        <strain evidence="5">Cfa_2016G</strain>
        <tissue evidence="5">Leaf</tissue>
    </source>
</reference>
<dbReference type="PANTHER" id="PTHR33334:SF8">
    <property type="entry name" value="PROTEIN LNK1"/>
    <property type="match status" value="1"/>
</dbReference>
<evidence type="ECO:0008006" key="7">
    <source>
        <dbReference type="Google" id="ProtNLM"/>
    </source>
</evidence>
<organism evidence="5 6">
    <name type="scientific">Carpinus fangiana</name>
    <dbReference type="NCBI Taxonomy" id="176857"/>
    <lineage>
        <taxon>Eukaryota</taxon>
        <taxon>Viridiplantae</taxon>
        <taxon>Streptophyta</taxon>
        <taxon>Embryophyta</taxon>
        <taxon>Tracheophyta</taxon>
        <taxon>Spermatophyta</taxon>
        <taxon>Magnoliopsida</taxon>
        <taxon>eudicotyledons</taxon>
        <taxon>Gunneridae</taxon>
        <taxon>Pentapetalae</taxon>
        <taxon>rosids</taxon>
        <taxon>fabids</taxon>
        <taxon>Fagales</taxon>
        <taxon>Betulaceae</taxon>
        <taxon>Carpinus</taxon>
    </lineage>
</organism>
<feature type="region of interest" description="Disordered" evidence="4">
    <location>
        <begin position="390"/>
        <end position="413"/>
    </location>
</feature>
<dbReference type="AlphaFoldDB" id="A0A5N6QPR9"/>
<name>A0A5N6QPR9_9ROSI</name>
<dbReference type="PANTHER" id="PTHR33334">
    <property type="entry name" value="PROTEIN LNK1"/>
    <property type="match status" value="1"/>
</dbReference>
<proteinExistence type="inferred from homology"/>
<dbReference type="InterPro" id="IPR036796">
    <property type="entry name" value="Ribosomal_uL11_N_sf"/>
</dbReference>
<sequence>MGEDIAKETAKDWKDLCVTVKMTVQNCQAKVSVVPFVAVLVNNAFKEAECDRKNTKNIKHSRNISLDDVIEISMLEDNLWDDFGESDDHIVPHPGDESGDRFAVQIDGCKNPRQVIGVTSNAANATKHSIRGKEEKDITILTKKDTMLEKGSWSQTPNGVFPSSCDSDSLKEVASIESDGARMSSHCFKNGKLDSAGSEFCADDPILDDKCAAVDNNLYRYTLSNISQTHSDLSFLDNDNEDKESNDILSYWWPNIENFEDVDRMFRSCDSSFGVGSLSNEDELCWFSPSNATEVSEDALKSDDKFSGHEASALKNIQHPINDSNKKSVPIGNQMNSRTSDIDDPAALGQLSFVNGSDTKIESRDDLTPKEQTQIPCMLLDYSHHSDQISVCPTPSGNKSENNGLTSPSPKEFSYTSNLVQATESSYGPSFEVPAETTNETSEKLCQDLQPPVTRKSKHESTCMSSVLDEISLQATNFRQLQQVMEQLDIRTKLCIRDSLYRLARSAEQRHNCANLISGNEDDRDASRALMVQETNKCTGFVDVETGTNPIDRSIAHLLFHRPSDASVMPVNNAFSQKSHALINGSVTSPSAMAETQVFQEDTIASADKKRVMTDNK</sequence>
<keyword evidence="6" id="KW-1185">Reference proteome</keyword>
<dbReference type="OrthoDB" id="618331at2759"/>
<evidence type="ECO:0000256" key="3">
    <source>
        <dbReference type="ARBA" id="ARBA00023274"/>
    </source>
</evidence>
<dbReference type="EMBL" id="CM017322">
    <property type="protein sequence ID" value="KAE8009155.1"/>
    <property type="molecule type" value="Genomic_DNA"/>
</dbReference>
<dbReference type="GO" id="GO:0007623">
    <property type="term" value="P:circadian rhythm"/>
    <property type="evidence" value="ECO:0007669"/>
    <property type="project" value="InterPro"/>
</dbReference>
<keyword evidence="2" id="KW-0689">Ribosomal protein</keyword>
<protein>
    <recommendedName>
        <fullName evidence="7">Protein LNK1</fullName>
    </recommendedName>
</protein>
<evidence type="ECO:0000313" key="5">
    <source>
        <dbReference type="EMBL" id="KAE8009155.1"/>
    </source>
</evidence>
<evidence type="ECO:0000313" key="6">
    <source>
        <dbReference type="Proteomes" id="UP000327013"/>
    </source>
</evidence>
<dbReference type="GO" id="GO:1990904">
    <property type="term" value="C:ribonucleoprotein complex"/>
    <property type="evidence" value="ECO:0007669"/>
    <property type="project" value="UniProtKB-KW"/>
</dbReference>
<dbReference type="InterPro" id="IPR039928">
    <property type="entry name" value="LNK"/>
</dbReference>
<dbReference type="GO" id="GO:0005840">
    <property type="term" value="C:ribosome"/>
    <property type="evidence" value="ECO:0007669"/>
    <property type="project" value="UniProtKB-KW"/>
</dbReference>
<dbReference type="Proteomes" id="UP000327013">
    <property type="component" value="Chromosome 2"/>
</dbReference>
<dbReference type="GO" id="GO:0006355">
    <property type="term" value="P:regulation of DNA-templated transcription"/>
    <property type="evidence" value="ECO:0007669"/>
    <property type="project" value="InterPro"/>
</dbReference>
<keyword evidence="3" id="KW-0687">Ribonucleoprotein</keyword>
<evidence type="ECO:0000256" key="1">
    <source>
        <dbReference type="ARBA" id="ARBA00010537"/>
    </source>
</evidence>
<gene>
    <name evidence="5" type="ORF">FH972_005607</name>
</gene>
<evidence type="ECO:0000256" key="4">
    <source>
        <dbReference type="SAM" id="MobiDB-lite"/>
    </source>
</evidence>
<dbReference type="Gene3D" id="3.30.1550.10">
    <property type="entry name" value="Ribosomal protein L11/L12, N-terminal domain"/>
    <property type="match status" value="1"/>
</dbReference>